<accession>A0A085NPF1</accession>
<evidence type="ECO:0000256" key="9">
    <source>
        <dbReference type="ARBA" id="ARBA00023273"/>
    </source>
</evidence>
<dbReference type="GO" id="GO:0035869">
    <property type="term" value="C:ciliary transition zone"/>
    <property type="evidence" value="ECO:0007669"/>
    <property type="project" value="TreeGrafter"/>
</dbReference>
<comment type="similarity">
    <text evidence="3">Belongs to the TMEM237 family.</text>
</comment>
<name>A0A085NPF1_9BILA</name>
<dbReference type="PANTHER" id="PTHR28388">
    <property type="entry name" value="TRANSMEMBRANE PROTEIN 237"/>
    <property type="match status" value="1"/>
</dbReference>
<feature type="compositionally biased region" description="Polar residues" evidence="11">
    <location>
        <begin position="32"/>
        <end position="42"/>
    </location>
</feature>
<feature type="transmembrane region" description="Helical" evidence="12">
    <location>
        <begin position="227"/>
        <end position="250"/>
    </location>
</feature>
<dbReference type="GO" id="GO:0016020">
    <property type="term" value="C:membrane"/>
    <property type="evidence" value="ECO:0007669"/>
    <property type="project" value="UniProtKB-SubCell"/>
</dbReference>
<dbReference type="InterPro" id="IPR029409">
    <property type="entry name" value="TMEM237"/>
</dbReference>
<dbReference type="Pfam" id="PF15383">
    <property type="entry name" value="TMEM237"/>
    <property type="match status" value="1"/>
</dbReference>
<dbReference type="PANTHER" id="PTHR28388:SF1">
    <property type="entry name" value="TRANSMEMBRANE PROTEIN 237"/>
    <property type="match status" value="1"/>
</dbReference>
<keyword evidence="4 12" id="KW-0812">Transmembrane</keyword>
<keyword evidence="7" id="KW-0969">Cilium</keyword>
<comment type="function">
    <text evidence="10">Component of the transition zone in primary cilia. Required for ciliogenesis.</text>
</comment>
<sequence>MEYGNAKNSFEYIALLICCRNAEQPEHEESVKQTNTTPSVPSASEVRKGQIILGEASSDVVVASLEPVDPRNNPPPFKPAEMSMKSPDIKVDERLYIEKSKGFYKADRRQVEKILSPQSGVAASSLDAKEGIGQIDCAGAVQTTFSLVAYSLHGLLAGFSIFHCFFIFFNVQESAMNPQFLPFYSPLAMIIHSLYFGVGAICTIAAMDRYDLYQSVELLFLGNLSCWSLLFNFAMVCLFLLMLALSLATLSIDEQINSLWYNSTSIFVNEYSPEKINQTLFVHDLLIWKYCNFTRSLLLCLTWLFAQFGPDMLTTVLKTRRQQTLAEPSRSLPMQACPDLCSVRIVLNTDCLKIHWRTAVKRYLGSINPRATDWKAKHLAFR</sequence>
<proteinExistence type="inferred from homology"/>
<evidence type="ECO:0000256" key="12">
    <source>
        <dbReference type="SAM" id="Phobius"/>
    </source>
</evidence>
<evidence type="ECO:0000256" key="11">
    <source>
        <dbReference type="SAM" id="MobiDB-lite"/>
    </source>
</evidence>
<evidence type="ECO:0000256" key="7">
    <source>
        <dbReference type="ARBA" id="ARBA00023069"/>
    </source>
</evidence>
<feature type="region of interest" description="Disordered" evidence="11">
    <location>
        <begin position="26"/>
        <end position="46"/>
    </location>
</feature>
<keyword evidence="9" id="KW-0966">Cell projection</keyword>
<keyword evidence="6 12" id="KW-1133">Transmembrane helix</keyword>
<evidence type="ECO:0000256" key="4">
    <source>
        <dbReference type="ARBA" id="ARBA00022692"/>
    </source>
</evidence>
<comment type="subcellular location">
    <subcellularLocation>
        <location evidence="1">Cell projection</location>
        <location evidence="1">Cilium</location>
    </subcellularLocation>
    <subcellularLocation>
        <location evidence="2">Membrane</location>
        <topology evidence="2">Multi-pass membrane protein</topology>
    </subcellularLocation>
</comment>
<evidence type="ECO:0000256" key="2">
    <source>
        <dbReference type="ARBA" id="ARBA00004141"/>
    </source>
</evidence>
<keyword evidence="5" id="KW-0970">Cilium biogenesis/degradation</keyword>
<reference evidence="13" key="1">
    <citation type="journal article" date="2014" name="Nat. Genet.">
        <title>Genome and transcriptome of the porcine whipworm Trichuris suis.</title>
        <authorList>
            <person name="Jex A.R."/>
            <person name="Nejsum P."/>
            <person name="Schwarz E.M."/>
            <person name="Hu L."/>
            <person name="Young N.D."/>
            <person name="Hall R.S."/>
            <person name="Korhonen P.K."/>
            <person name="Liao S."/>
            <person name="Thamsborg S."/>
            <person name="Xia J."/>
            <person name="Xu P."/>
            <person name="Wang S."/>
            <person name="Scheerlinck J.P."/>
            <person name="Hofmann A."/>
            <person name="Sternberg P.W."/>
            <person name="Wang J."/>
            <person name="Gasser R.B."/>
        </authorList>
    </citation>
    <scope>NUCLEOTIDE SEQUENCE [LARGE SCALE GENOMIC DNA]</scope>
    <source>
        <strain evidence="13">DCEP-RM93F</strain>
    </source>
</reference>
<dbReference type="AlphaFoldDB" id="A0A085NPF1"/>
<dbReference type="GO" id="GO:0060271">
    <property type="term" value="P:cilium assembly"/>
    <property type="evidence" value="ECO:0007669"/>
    <property type="project" value="TreeGrafter"/>
</dbReference>
<protein>
    <submittedName>
        <fullName evidence="13">Uncharacterized protein</fullName>
    </submittedName>
</protein>
<gene>
    <name evidence="13" type="ORF">M514_16279</name>
</gene>
<feature type="transmembrane region" description="Helical" evidence="12">
    <location>
        <begin position="183"/>
        <end position="207"/>
    </location>
</feature>
<organism evidence="13">
    <name type="scientific">Trichuris suis</name>
    <name type="common">pig whipworm</name>
    <dbReference type="NCBI Taxonomy" id="68888"/>
    <lineage>
        <taxon>Eukaryota</taxon>
        <taxon>Metazoa</taxon>
        <taxon>Ecdysozoa</taxon>
        <taxon>Nematoda</taxon>
        <taxon>Enoplea</taxon>
        <taxon>Dorylaimia</taxon>
        <taxon>Trichinellida</taxon>
        <taxon>Trichuridae</taxon>
        <taxon>Trichuris</taxon>
    </lineage>
</organism>
<keyword evidence="8 12" id="KW-0472">Membrane</keyword>
<evidence type="ECO:0000256" key="10">
    <source>
        <dbReference type="ARBA" id="ARBA00025631"/>
    </source>
</evidence>
<evidence type="ECO:0000313" key="13">
    <source>
        <dbReference type="EMBL" id="KFD71347.1"/>
    </source>
</evidence>
<evidence type="ECO:0000256" key="1">
    <source>
        <dbReference type="ARBA" id="ARBA00004138"/>
    </source>
</evidence>
<dbReference type="Proteomes" id="UP000030758">
    <property type="component" value="Unassembled WGS sequence"/>
</dbReference>
<evidence type="ECO:0000256" key="3">
    <source>
        <dbReference type="ARBA" id="ARBA00008783"/>
    </source>
</evidence>
<dbReference type="EMBL" id="KL367482">
    <property type="protein sequence ID" value="KFD71347.1"/>
    <property type="molecule type" value="Genomic_DNA"/>
</dbReference>
<evidence type="ECO:0000256" key="8">
    <source>
        <dbReference type="ARBA" id="ARBA00023136"/>
    </source>
</evidence>
<feature type="transmembrane region" description="Helical" evidence="12">
    <location>
        <begin position="147"/>
        <end position="171"/>
    </location>
</feature>
<evidence type="ECO:0000256" key="6">
    <source>
        <dbReference type="ARBA" id="ARBA00022989"/>
    </source>
</evidence>
<evidence type="ECO:0000256" key="5">
    <source>
        <dbReference type="ARBA" id="ARBA00022794"/>
    </source>
</evidence>